<evidence type="ECO:0000313" key="8">
    <source>
        <dbReference type="Proteomes" id="UP000268321"/>
    </source>
</evidence>
<dbReference type="AlphaFoldDB" id="A0A4P9ZGD2"/>
<dbReference type="SUPFAM" id="SSF47459">
    <property type="entry name" value="HLH, helix-loop-helix DNA-binding domain"/>
    <property type="match status" value="1"/>
</dbReference>
<dbReference type="PANTHER" id="PTHR46117">
    <property type="entry name" value="FI24210P1"/>
    <property type="match status" value="1"/>
</dbReference>
<dbReference type="GO" id="GO:0000981">
    <property type="term" value="F:DNA-binding transcription factor activity, RNA polymerase II-specific"/>
    <property type="evidence" value="ECO:0007669"/>
    <property type="project" value="TreeGrafter"/>
</dbReference>
<reference evidence="8" key="1">
    <citation type="journal article" date="2018" name="Nat. Microbiol.">
        <title>Leveraging single-cell genomics to expand the fungal tree of life.</title>
        <authorList>
            <person name="Ahrendt S.R."/>
            <person name="Quandt C.A."/>
            <person name="Ciobanu D."/>
            <person name="Clum A."/>
            <person name="Salamov A."/>
            <person name="Andreopoulos B."/>
            <person name="Cheng J.F."/>
            <person name="Woyke T."/>
            <person name="Pelin A."/>
            <person name="Henrissat B."/>
            <person name="Reynolds N.K."/>
            <person name="Benny G.L."/>
            <person name="Smith M.E."/>
            <person name="James T.Y."/>
            <person name="Grigoriev I.V."/>
        </authorList>
    </citation>
    <scope>NUCLEOTIDE SEQUENCE [LARGE SCALE GENOMIC DNA]</scope>
    <source>
        <strain evidence="8">Baker2002</strain>
    </source>
</reference>
<dbReference type="GO" id="GO:0046983">
    <property type="term" value="F:protein dimerization activity"/>
    <property type="evidence" value="ECO:0007669"/>
    <property type="project" value="InterPro"/>
</dbReference>
<dbReference type="SMART" id="SM00353">
    <property type="entry name" value="HLH"/>
    <property type="match status" value="1"/>
</dbReference>
<evidence type="ECO:0000313" key="7">
    <source>
        <dbReference type="EMBL" id="RKP32147.1"/>
    </source>
</evidence>
<feature type="compositionally biased region" description="Basic and acidic residues" evidence="5">
    <location>
        <begin position="61"/>
        <end position="80"/>
    </location>
</feature>
<keyword evidence="4" id="KW-0539">Nucleus</keyword>
<evidence type="ECO:0000256" key="2">
    <source>
        <dbReference type="ARBA" id="ARBA00023015"/>
    </source>
</evidence>
<organism evidence="7 8">
    <name type="scientific">Metschnikowia bicuspidata</name>
    <dbReference type="NCBI Taxonomy" id="27322"/>
    <lineage>
        <taxon>Eukaryota</taxon>
        <taxon>Fungi</taxon>
        <taxon>Dikarya</taxon>
        <taxon>Ascomycota</taxon>
        <taxon>Saccharomycotina</taxon>
        <taxon>Pichiomycetes</taxon>
        <taxon>Metschnikowiaceae</taxon>
        <taxon>Metschnikowia</taxon>
    </lineage>
</organism>
<dbReference type="GO" id="GO:0005634">
    <property type="term" value="C:nucleus"/>
    <property type="evidence" value="ECO:0007669"/>
    <property type="project" value="UniProtKB-SubCell"/>
</dbReference>
<sequence>MTSPKPRTFTSIKIEPGLPVNAELLGRSLSIKKQLTHSLQGNVPGSGGVSKSGRRGSVYAKNEDDKGEEEEHHNERKRRDDINERIQELLTLIPPKYFSDNQKDLLNCLGDNLSKSTGTKDGKPNKGQILTQAVEYIQALQNTIDENNRKEVGLLLKMKTYQEQKEGRTNVPIAVGPTSAELALGEIGVGPNSQEYFKSVLTCKSNE</sequence>
<accession>A0A4P9ZGD2</accession>
<protein>
    <recommendedName>
        <fullName evidence="6">BHLH domain-containing protein</fullName>
    </recommendedName>
</protein>
<dbReference type="OrthoDB" id="690068at2759"/>
<evidence type="ECO:0000256" key="4">
    <source>
        <dbReference type="ARBA" id="ARBA00023242"/>
    </source>
</evidence>
<dbReference type="EMBL" id="ML004433">
    <property type="protein sequence ID" value="RKP32147.1"/>
    <property type="molecule type" value="Genomic_DNA"/>
</dbReference>
<feature type="domain" description="BHLH" evidence="6">
    <location>
        <begin position="66"/>
        <end position="140"/>
    </location>
</feature>
<gene>
    <name evidence="7" type="ORF">METBISCDRAFT_21668</name>
</gene>
<dbReference type="Pfam" id="PF00010">
    <property type="entry name" value="HLH"/>
    <property type="match status" value="1"/>
</dbReference>
<dbReference type="PANTHER" id="PTHR46117:SF3">
    <property type="entry name" value="FI24210P1"/>
    <property type="match status" value="1"/>
</dbReference>
<dbReference type="Gene3D" id="4.10.280.10">
    <property type="entry name" value="Helix-loop-helix DNA-binding domain"/>
    <property type="match status" value="1"/>
</dbReference>
<dbReference type="Proteomes" id="UP000268321">
    <property type="component" value="Unassembled WGS sequence"/>
</dbReference>
<evidence type="ECO:0000256" key="5">
    <source>
        <dbReference type="SAM" id="MobiDB-lite"/>
    </source>
</evidence>
<evidence type="ECO:0000256" key="1">
    <source>
        <dbReference type="ARBA" id="ARBA00004123"/>
    </source>
</evidence>
<dbReference type="InterPro" id="IPR051732">
    <property type="entry name" value="USF"/>
</dbReference>
<dbReference type="InterPro" id="IPR011598">
    <property type="entry name" value="bHLH_dom"/>
</dbReference>
<keyword evidence="8" id="KW-1185">Reference proteome</keyword>
<keyword evidence="3" id="KW-0804">Transcription</keyword>
<proteinExistence type="predicted"/>
<dbReference type="PROSITE" id="PS50888">
    <property type="entry name" value="BHLH"/>
    <property type="match status" value="1"/>
</dbReference>
<feature type="region of interest" description="Disordered" evidence="5">
    <location>
        <begin position="36"/>
        <end position="80"/>
    </location>
</feature>
<dbReference type="InterPro" id="IPR036638">
    <property type="entry name" value="HLH_DNA-bd_sf"/>
</dbReference>
<comment type="subcellular location">
    <subcellularLocation>
        <location evidence="1">Nucleus</location>
    </subcellularLocation>
</comment>
<keyword evidence="2" id="KW-0805">Transcription regulation</keyword>
<evidence type="ECO:0000259" key="6">
    <source>
        <dbReference type="PROSITE" id="PS50888"/>
    </source>
</evidence>
<dbReference type="CDD" id="cd11387">
    <property type="entry name" value="bHLHzip_USF_MITF"/>
    <property type="match status" value="1"/>
</dbReference>
<dbReference type="GO" id="GO:0000978">
    <property type="term" value="F:RNA polymerase II cis-regulatory region sequence-specific DNA binding"/>
    <property type="evidence" value="ECO:0007669"/>
    <property type="project" value="TreeGrafter"/>
</dbReference>
<evidence type="ECO:0000256" key="3">
    <source>
        <dbReference type="ARBA" id="ARBA00023163"/>
    </source>
</evidence>
<name>A0A4P9ZGD2_9ASCO</name>